<dbReference type="InterPro" id="IPR036909">
    <property type="entry name" value="Cyt_c-like_dom_sf"/>
</dbReference>
<gene>
    <name evidence="8" type="ORF">FXV83_37335</name>
</gene>
<evidence type="ECO:0000259" key="7">
    <source>
        <dbReference type="PROSITE" id="PS51007"/>
    </source>
</evidence>
<keyword evidence="1" id="KW-0813">Transport</keyword>
<dbReference type="AlphaFoldDB" id="A0A5S4YC57"/>
<organism evidence="8 9">
    <name type="scientific">Bradyrhizobium hipponense</name>
    <dbReference type="NCBI Taxonomy" id="2605638"/>
    <lineage>
        <taxon>Bacteria</taxon>
        <taxon>Pseudomonadati</taxon>
        <taxon>Pseudomonadota</taxon>
        <taxon>Alphaproteobacteria</taxon>
        <taxon>Hyphomicrobiales</taxon>
        <taxon>Nitrobacteraceae</taxon>
        <taxon>Bradyrhizobium</taxon>
    </lineage>
</organism>
<keyword evidence="5 6" id="KW-0408">Iron</keyword>
<keyword evidence="9" id="KW-1185">Reference proteome</keyword>
<dbReference type="PANTHER" id="PTHR33751">
    <property type="entry name" value="CBB3-TYPE CYTOCHROME C OXIDASE SUBUNIT FIXP"/>
    <property type="match status" value="1"/>
</dbReference>
<protein>
    <submittedName>
        <fullName evidence="8">C-type cytochrome</fullName>
    </submittedName>
</protein>
<accession>A0A5S4YC57</accession>
<dbReference type="SUPFAM" id="SSF46626">
    <property type="entry name" value="Cytochrome c"/>
    <property type="match status" value="2"/>
</dbReference>
<reference evidence="8 9" key="1">
    <citation type="submission" date="2019-08" db="EMBL/GenBank/DDBJ databases">
        <title>Bradyrhizobium hipponensis sp. nov., a rhizobium isolated from a Lupinus angustifolius root nodule in Tunisia.</title>
        <authorList>
            <person name="Off K."/>
            <person name="Rejili M."/>
            <person name="Mars M."/>
            <person name="Brachmann A."/>
            <person name="Marin M."/>
        </authorList>
    </citation>
    <scope>NUCLEOTIDE SEQUENCE [LARGE SCALE GENOMIC DNA]</scope>
    <source>
        <strain evidence="9">aSej3</strain>
    </source>
</reference>
<comment type="caution">
    <text evidence="8">The sequence shown here is derived from an EMBL/GenBank/DDBJ whole genome shotgun (WGS) entry which is preliminary data.</text>
</comment>
<dbReference type="GO" id="GO:0020037">
    <property type="term" value="F:heme binding"/>
    <property type="evidence" value="ECO:0007669"/>
    <property type="project" value="InterPro"/>
</dbReference>
<dbReference type="GO" id="GO:0046872">
    <property type="term" value="F:metal ion binding"/>
    <property type="evidence" value="ECO:0007669"/>
    <property type="project" value="UniProtKB-KW"/>
</dbReference>
<dbReference type="PROSITE" id="PS51007">
    <property type="entry name" value="CYTC"/>
    <property type="match status" value="2"/>
</dbReference>
<dbReference type="EMBL" id="VSTH01000172">
    <property type="protein sequence ID" value="TYO61598.1"/>
    <property type="molecule type" value="Genomic_DNA"/>
</dbReference>
<keyword evidence="3 6" id="KW-0479">Metal-binding</keyword>
<dbReference type="Gene3D" id="1.10.760.10">
    <property type="entry name" value="Cytochrome c-like domain"/>
    <property type="match status" value="2"/>
</dbReference>
<dbReference type="InterPro" id="IPR009056">
    <property type="entry name" value="Cyt_c-like_dom"/>
</dbReference>
<keyword evidence="4" id="KW-0249">Electron transport</keyword>
<evidence type="ECO:0000313" key="8">
    <source>
        <dbReference type="EMBL" id="TYO61598.1"/>
    </source>
</evidence>
<sequence length="325" mass="34906">MIARLPLLTGVLVLTAASEATNRACSADGPPPAWAYPLTPPGFELPPDDGKLRHVPDSSAAFSVSQIRDRFFTKDWHPDDHPPMPEVVAYGRKPDVLACGHCHRADGSGGPENSSLAGLPADYIMQQMVDFRSGARRSSVPHRLPVTLMLSVSRAITDDEVAKAAAYFSSLKPKKLIKVIESNAVPKTYVDWLIYAVSKDGGQEPIGQRIVEVPDELSQFEAYDARAEFTAYAPVGSVAKGEALVATGGVGKTIQCGICHGSDLKGLGPIPSIAGRSPSYTVRQLYDMKHGERTGPWSALMVRVVANLDEEDLVSLAAYLASREP</sequence>
<feature type="domain" description="Cytochrome c" evidence="7">
    <location>
        <begin position="236"/>
        <end position="324"/>
    </location>
</feature>
<evidence type="ECO:0000256" key="4">
    <source>
        <dbReference type="ARBA" id="ARBA00022982"/>
    </source>
</evidence>
<dbReference type="InterPro" id="IPR050597">
    <property type="entry name" value="Cytochrome_c_Oxidase_Subunit"/>
</dbReference>
<evidence type="ECO:0000256" key="3">
    <source>
        <dbReference type="ARBA" id="ARBA00022723"/>
    </source>
</evidence>
<evidence type="ECO:0000313" key="9">
    <source>
        <dbReference type="Proteomes" id="UP000324797"/>
    </source>
</evidence>
<dbReference type="GO" id="GO:0009055">
    <property type="term" value="F:electron transfer activity"/>
    <property type="evidence" value="ECO:0007669"/>
    <property type="project" value="InterPro"/>
</dbReference>
<dbReference type="PANTHER" id="PTHR33751:SF9">
    <property type="entry name" value="CYTOCHROME C4"/>
    <property type="match status" value="1"/>
</dbReference>
<evidence type="ECO:0000256" key="5">
    <source>
        <dbReference type="ARBA" id="ARBA00023004"/>
    </source>
</evidence>
<evidence type="ECO:0000256" key="2">
    <source>
        <dbReference type="ARBA" id="ARBA00022617"/>
    </source>
</evidence>
<keyword evidence="2 6" id="KW-0349">Heme</keyword>
<evidence type="ECO:0000256" key="1">
    <source>
        <dbReference type="ARBA" id="ARBA00022448"/>
    </source>
</evidence>
<proteinExistence type="predicted"/>
<dbReference type="Pfam" id="PF00034">
    <property type="entry name" value="Cytochrom_C"/>
    <property type="match status" value="1"/>
</dbReference>
<name>A0A5S4YC57_9BRAD</name>
<evidence type="ECO:0000256" key="6">
    <source>
        <dbReference type="PROSITE-ProRule" id="PRU00433"/>
    </source>
</evidence>
<dbReference type="Proteomes" id="UP000324797">
    <property type="component" value="Unassembled WGS sequence"/>
</dbReference>
<feature type="domain" description="Cytochrome c" evidence="7">
    <location>
        <begin position="86"/>
        <end position="172"/>
    </location>
</feature>